<name>A0A1B7Z201_9FLAO</name>
<keyword evidence="3" id="KW-1185">Reference proteome</keyword>
<comment type="caution">
    <text evidence="2">The sequence shown here is derived from an EMBL/GenBank/DDBJ whole genome shotgun (WGS) entry which is preliminary data.</text>
</comment>
<dbReference type="Gene3D" id="1.20.1260.10">
    <property type="match status" value="1"/>
</dbReference>
<dbReference type="InterPro" id="IPR012347">
    <property type="entry name" value="Ferritin-like"/>
</dbReference>
<evidence type="ECO:0000313" key="3">
    <source>
        <dbReference type="Proteomes" id="UP000092164"/>
    </source>
</evidence>
<dbReference type="KEGG" id="mart:BTR34_12820"/>
<evidence type="ECO:0000259" key="1">
    <source>
        <dbReference type="Pfam" id="PF09537"/>
    </source>
</evidence>
<accession>A0A1B7Z201</accession>
<dbReference type="EMBL" id="LZFP01000045">
    <property type="protein sequence ID" value="OBR36743.1"/>
    <property type="molecule type" value="Genomic_DNA"/>
</dbReference>
<organism evidence="2 3">
    <name type="scientific">Maribacter hydrothermalis</name>
    <dbReference type="NCBI Taxonomy" id="1836467"/>
    <lineage>
        <taxon>Bacteria</taxon>
        <taxon>Pseudomonadati</taxon>
        <taxon>Bacteroidota</taxon>
        <taxon>Flavobacteriia</taxon>
        <taxon>Flavobacteriales</taxon>
        <taxon>Flavobacteriaceae</taxon>
        <taxon>Maribacter</taxon>
    </lineage>
</organism>
<gene>
    <name evidence="2" type="ORF">A9200_08710</name>
</gene>
<feature type="domain" description="DUF2383" evidence="1">
    <location>
        <begin position="8"/>
        <end position="117"/>
    </location>
</feature>
<protein>
    <recommendedName>
        <fullName evidence="1">DUF2383 domain-containing protein</fullName>
    </recommendedName>
</protein>
<proteinExistence type="predicted"/>
<dbReference type="NCBIfam" id="TIGR02284">
    <property type="entry name" value="PA2169 family four-helix-bundle protein"/>
    <property type="match status" value="1"/>
</dbReference>
<dbReference type="AlphaFoldDB" id="A0A1B7Z201"/>
<dbReference type="InterPro" id="IPR011971">
    <property type="entry name" value="CHP02284"/>
</dbReference>
<reference evidence="3" key="1">
    <citation type="submission" date="2016-06" db="EMBL/GenBank/DDBJ databases">
        <authorList>
            <person name="Zhan P."/>
        </authorList>
    </citation>
    <scope>NUCLEOTIDE SEQUENCE [LARGE SCALE GENOMIC DNA]</scope>
    <source>
        <strain evidence="3">T28</strain>
    </source>
</reference>
<evidence type="ECO:0000313" key="2">
    <source>
        <dbReference type="EMBL" id="OBR36743.1"/>
    </source>
</evidence>
<dbReference type="RefSeq" id="WP_068486037.1">
    <property type="nucleotide sequence ID" value="NZ_LZFP01000045.1"/>
</dbReference>
<sequence>MNKDIKKIEDKLKDVVEKNEDSVKGFEKAADLAKELSTKSYFDKKAKQRRSFIKQLRNATPALQLGNGEIDGSTKGAIHRSWMDVKTLFSGDNDETMLSEAVRGDKAAISEYNEVMTEVLIPNRMKEILREQKEIIQNDLETSMILENFR</sequence>
<dbReference type="Proteomes" id="UP000092164">
    <property type="component" value="Unassembled WGS sequence"/>
</dbReference>
<dbReference type="InterPro" id="IPR019052">
    <property type="entry name" value="DUF2383"/>
</dbReference>
<dbReference type="STRING" id="1836467.BTR34_12820"/>
<dbReference type="Pfam" id="PF09537">
    <property type="entry name" value="DUF2383"/>
    <property type="match status" value="1"/>
</dbReference>